<reference evidence="2" key="1">
    <citation type="submission" date="2021-02" db="EMBL/GenBank/DDBJ databases">
        <authorList>
            <person name="Nowell W R."/>
        </authorList>
    </citation>
    <scope>NUCLEOTIDE SEQUENCE</scope>
</reference>
<comment type="caution">
    <text evidence="2">The sequence shown here is derived from an EMBL/GenBank/DDBJ whole genome shotgun (WGS) entry which is preliminary data.</text>
</comment>
<organism evidence="2 3">
    <name type="scientific">Rotaria sordida</name>
    <dbReference type="NCBI Taxonomy" id="392033"/>
    <lineage>
        <taxon>Eukaryota</taxon>
        <taxon>Metazoa</taxon>
        <taxon>Spiralia</taxon>
        <taxon>Gnathifera</taxon>
        <taxon>Rotifera</taxon>
        <taxon>Eurotatoria</taxon>
        <taxon>Bdelloidea</taxon>
        <taxon>Philodinida</taxon>
        <taxon>Philodinidae</taxon>
        <taxon>Rotaria</taxon>
    </lineage>
</organism>
<feature type="compositionally biased region" description="Acidic residues" evidence="1">
    <location>
        <begin position="49"/>
        <end position="69"/>
    </location>
</feature>
<dbReference type="Proteomes" id="UP000663882">
    <property type="component" value="Unassembled WGS sequence"/>
</dbReference>
<gene>
    <name evidence="2" type="ORF">RFH988_LOCUS28782</name>
</gene>
<dbReference type="EMBL" id="CAJNOO010002601">
    <property type="protein sequence ID" value="CAF1282633.1"/>
    <property type="molecule type" value="Genomic_DNA"/>
</dbReference>
<accession>A0A815CDG0</accession>
<dbReference type="AlphaFoldDB" id="A0A815CDG0"/>
<proteinExistence type="predicted"/>
<dbReference type="OrthoDB" id="10206422at2759"/>
<evidence type="ECO:0000313" key="2">
    <source>
        <dbReference type="EMBL" id="CAF1282633.1"/>
    </source>
</evidence>
<sequence>MFVLLFKENIAPVIQNDSSSFDRRRQSLSTVISRVSRRPSFMGHHSESSSDEDDDKKETTTDEIEEESSDLGGQDIDYSVLYDDTVEDFSYTSAREQAKKGILRDQKEGILEEAKEQE</sequence>
<evidence type="ECO:0000256" key="1">
    <source>
        <dbReference type="SAM" id="MobiDB-lite"/>
    </source>
</evidence>
<protein>
    <submittedName>
        <fullName evidence="2">Uncharacterized protein</fullName>
    </submittedName>
</protein>
<evidence type="ECO:0000313" key="3">
    <source>
        <dbReference type="Proteomes" id="UP000663882"/>
    </source>
</evidence>
<feature type="region of interest" description="Disordered" evidence="1">
    <location>
        <begin position="35"/>
        <end position="77"/>
    </location>
</feature>
<name>A0A815CDG0_9BILA</name>
<feature type="region of interest" description="Disordered" evidence="1">
    <location>
        <begin position="97"/>
        <end position="118"/>
    </location>
</feature>